<gene>
    <name evidence="2" type="ORF">HINF_LOCUS30664</name>
    <name evidence="1" type="ORF">HINF_LOCUS44494</name>
</gene>
<protein>
    <submittedName>
        <fullName evidence="1">Uncharacterized protein</fullName>
    </submittedName>
</protein>
<dbReference type="Proteomes" id="UP001642409">
    <property type="component" value="Unassembled WGS sequence"/>
</dbReference>
<sequence>MSSPYFYPQYRAEPAQKIKITSKIDLKLNQFQAQQQTVSYLIDRLKQGLKQIFKPYHEPDEASSEFNFEGVSSISTQNEFSQFDVVKQQTPHNNDIAFSIECEPADILNSALIQYAQNSFVYLSNKLTTQTPSEPSSIDFQIQIVNEFFAAFRRKLQQVTGLMKQYKISPQTVKTQFHLQFQNILKRKCQFSPQKSPQKAPAQLLTLQEQITALVSNGLSLKLIGSSLPHSDSIRGCFAVLYSVQEHQQVLINLKQTIEDLYQKMFLGFKQEIVHDQYEYQTKPEFNTKFVERVLSQTKVLIFDSCYCLQKLQAQDQVVEYKGQFGSVLQQITPVLNDPDLQQILDLILQQVSSNLMHANITEFVLKLDKPEMKNVLSLVCDFAINGFENEFVVFLMRLLSAELKQKTKQDSRLAAVNCLQIYLFYSGFENNLFELKKALIVSIHKEFRSILKTAEIIQALNTLCFELMELELINQLYADAIPCKRLRLLAQLLSDEFFQHFSPKQLVTALIELCSLYINEKTYLDLLLTSLTAQYLRFTQLYVNPCDILKLHLNYSIVDEIILKKISKFSEFSELILDLDLLQPFNFKMGKSSDVAALSLVNQKNAELFEMNIQRSEGNFTFKNRTVQFVYFGNNLSTESIISDLKKQIDDEQTFVIVNDFENDHHFFVETEKEQTEPQKIKIEENPQHFQETQSDPITIGIMLQATVTKAVKVQQRIKTKELINWIQCQPQFGECEDEEIKQKIDQLVQQNIIQLVGDEFLWE</sequence>
<proteinExistence type="predicted"/>
<evidence type="ECO:0000313" key="2">
    <source>
        <dbReference type="EMBL" id="CAL6026065.1"/>
    </source>
</evidence>
<comment type="caution">
    <text evidence="1">The sequence shown here is derived from an EMBL/GenBank/DDBJ whole genome shotgun (WGS) entry which is preliminary data.</text>
</comment>
<dbReference type="EMBL" id="CAXDID020000101">
    <property type="protein sequence ID" value="CAL6026065.1"/>
    <property type="molecule type" value="Genomic_DNA"/>
</dbReference>
<reference evidence="2 3" key="2">
    <citation type="submission" date="2024-07" db="EMBL/GenBank/DDBJ databases">
        <authorList>
            <person name="Akdeniz Z."/>
        </authorList>
    </citation>
    <scope>NUCLEOTIDE SEQUENCE [LARGE SCALE GENOMIC DNA]</scope>
</reference>
<name>A0AA86QCP4_9EUKA</name>
<reference evidence="1" key="1">
    <citation type="submission" date="2023-06" db="EMBL/GenBank/DDBJ databases">
        <authorList>
            <person name="Kurt Z."/>
        </authorList>
    </citation>
    <scope>NUCLEOTIDE SEQUENCE</scope>
</reference>
<accession>A0AA86QCP4</accession>
<evidence type="ECO:0000313" key="1">
    <source>
        <dbReference type="EMBL" id="CAI9956849.1"/>
    </source>
</evidence>
<keyword evidence="3" id="KW-1185">Reference proteome</keyword>
<dbReference type="AlphaFoldDB" id="A0AA86QCP4"/>
<dbReference type="EMBL" id="CATOUU010000880">
    <property type="protein sequence ID" value="CAI9956849.1"/>
    <property type="molecule type" value="Genomic_DNA"/>
</dbReference>
<organism evidence="1">
    <name type="scientific">Hexamita inflata</name>
    <dbReference type="NCBI Taxonomy" id="28002"/>
    <lineage>
        <taxon>Eukaryota</taxon>
        <taxon>Metamonada</taxon>
        <taxon>Diplomonadida</taxon>
        <taxon>Hexamitidae</taxon>
        <taxon>Hexamitinae</taxon>
        <taxon>Hexamita</taxon>
    </lineage>
</organism>
<evidence type="ECO:0000313" key="3">
    <source>
        <dbReference type="Proteomes" id="UP001642409"/>
    </source>
</evidence>